<dbReference type="Proteomes" id="UP000030755">
    <property type="component" value="Unassembled WGS sequence"/>
</dbReference>
<dbReference type="InterPro" id="IPR035994">
    <property type="entry name" value="Nucleoside_phosphorylase_sf"/>
</dbReference>
<protein>
    <submittedName>
        <fullName evidence="1">Uncharacterized protein</fullName>
    </submittedName>
</protein>
<proteinExistence type="predicted"/>
<dbReference type="STRING" id="988480.A0A075AUY8"/>
<keyword evidence="2" id="KW-1185">Reference proteome</keyword>
<evidence type="ECO:0000313" key="1">
    <source>
        <dbReference type="EMBL" id="EPZ32369.1"/>
    </source>
</evidence>
<accession>A0A075AUY8</accession>
<dbReference type="OrthoDB" id="416752at2759"/>
<dbReference type="EMBL" id="KE561158">
    <property type="protein sequence ID" value="EPZ32369.1"/>
    <property type="molecule type" value="Genomic_DNA"/>
</dbReference>
<gene>
    <name evidence="1" type="ORF">O9G_002209</name>
</gene>
<dbReference type="HOGENOM" id="CLU_1482798_0_0_1"/>
<sequence length="182" mass="20458">MTVPECHETTGSVCFQNNNMQAIKALQRNQSSSLDDFVPLQVHTTANMPVDINGRLYHLGLKSGEIGDPRRALAIAEVMDGYDPKFTFVDEEDEIDFVEGINEDELYLNALSKRYPHVKIYPSHRGFLTVTGKFRGVDVSVIAIGMEIVQGKMAVIRYKINVVKIDLVHVVQYTMVMKLALL</sequence>
<evidence type="ECO:0000313" key="2">
    <source>
        <dbReference type="Proteomes" id="UP000030755"/>
    </source>
</evidence>
<dbReference type="GO" id="GO:0009116">
    <property type="term" value="P:nucleoside metabolic process"/>
    <property type="evidence" value="ECO:0007669"/>
    <property type="project" value="InterPro"/>
</dbReference>
<dbReference type="AlphaFoldDB" id="A0A075AUY8"/>
<dbReference type="SUPFAM" id="SSF53167">
    <property type="entry name" value="Purine and uridine phosphorylases"/>
    <property type="match status" value="1"/>
</dbReference>
<reference evidence="1 2" key="1">
    <citation type="journal article" date="2013" name="Curr. Biol.">
        <title>Shared signatures of parasitism and phylogenomics unite Cryptomycota and microsporidia.</title>
        <authorList>
            <person name="James T.Y."/>
            <person name="Pelin A."/>
            <person name="Bonen L."/>
            <person name="Ahrendt S."/>
            <person name="Sain D."/>
            <person name="Corradi N."/>
            <person name="Stajich J.E."/>
        </authorList>
    </citation>
    <scope>NUCLEOTIDE SEQUENCE [LARGE SCALE GENOMIC DNA]</scope>
    <source>
        <strain evidence="1 2">CSF55</strain>
    </source>
</reference>
<dbReference type="Gene3D" id="3.40.50.1580">
    <property type="entry name" value="Nucleoside phosphorylase domain"/>
    <property type="match status" value="1"/>
</dbReference>
<organism evidence="1 2">
    <name type="scientific">Rozella allomycis (strain CSF55)</name>
    <dbReference type="NCBI Taxonomy" id="988480"/>
    <lineage>
        <taxon>Eukaryota</taxon>
        <taxon>Fungi</taxon>
        <taxon>Fungi incertae sedis</taxon>
        <taxon>Cryptomycota</taxon>
        <taxon>Cryptomycota incertae sedis</taxon>
        <taxon>Rozella</taxon>
    </lineage>
</organism>
<name>A0A075AUY8_ROZAC</name>
<dbReference type="GO" id="GO:0003824">
    <property type="term" value="F:catalytic activity"/>
    <property type="evidence" value="ECO:0007669"/>
    <property type="project" value="InterPro"/>
</dbReference>